<keyword evidence="4 7" id="KW-0863">Zinc-finger</keyword>
<dbReference type="InterPro" id="IPR013087">
    <property type="entry name" value="Znf_C2H2_type"/>
</dbReference>
<evidence type="ECO:0000256" key="6">
    <source>
        <dbReference type="ARBA" id="ARBA00023242"/>
    </source>
</evidence>
<dbReference type="GO" id="GO:0005634">
    <property type="term" value="C:nucleus"/>
    <property type="evidence" value="ECO:0007669"/>
    <property type="project" value="UniProtKB-SubCell"/>
</dbReference>
<proteinExistence type="predicted"/>
<dbReference type="FunFam" id="3.30.160.60:FF:001325">
    <property type="entry name" value="zinc finger protein 200"/>
    <property type="match status" value="1"/>
</dbReference>
<evidence type="ECO:0000256" key="2">
    <source>
        <dbReference type="ARBA" id="ARBA00022723"/>
    </source>
</evidence>
<evidence type="ECO:0000256" key="1">
    <source>
        <dbReference type="ARBA" id="ARBA00004123"/>
    </source>
</evidence>
<reference evidence="9 10" key="1">
    <citation type="submission" date="2019-01" db="EMBL/GenBank/DDBJ databases">
        <authorList>
            <person name="Sayadi A."/>
        </authorList>
    </citation>
    <scope>NUCLEOTIDE SEQUENCE [LARGE SCALE GENOMIC DNA]</scope>
</reference>
<dbReference type="OrthoDB" id="1095242at2759"/>
<feature type="domain" description="C2H2-type" evidence="8">
    <location>
        <begin position="174"/>
        <end position="202"/>
    </location>
</feature>
<evidence type="ECO:0000256" key="4">
    <source>
        <dbReference type="ARBA" id="ARBA00022771"/>
    </source>
</evidence>
<comment type="subcellular location">
    <subcellularLocation>
        <location evidence="1">Nucleus</location>
    </subcellularLocation>
</comment>
<name>A0A653DJY2_CALMS</name>
<dbReference type="FunFam" id="3.30.160.60:FF:001498">
    <property type="entry name" value="Zinc finger protein 404"/>
    <property type="match status" value="1"/>
</dbReference>
<organism evidence="9 10">
    <name type="scientific">Callosobruchus maculatus</name>
    <name type="common">Southern cowpea weevil</name>
    <name type="synonym">Pulse bruchid</name>
    <dbReference type="NCBI Taxonomy" id="64391"/>
    <lineage>
        <taxon>Eukaryota</taxon>
        <taxon>Metazoa</taxon>
        <taxon>Ecdysozoa</taxon>
        <taxon>Arthropoda</taxon>
        <taxon>Hexapoda</taxon>
        <taxon>Insecta</taxon>
        <taxon>Pterygota</taxon>
        <taxon>Neoptera</taxon>
        <taxon>Endopterygota</taxon>
        <taxon>Coleoptera</taxon>
        <taxon>Polyphaga</taxon>
        <taxon>Cucujiformia</taxon>
        <taxon>Chrysomeloidea</taxon>
        <taxon>Chrysomelidae</taxon>
        <taxon>Bruchinae</taxon>
        <taxon>Bruchini</taxon>
        <taxon>Callosobruchus</taxon>
    </lineage>
</organism>
<keyword evidence="5" id="KW-0862">Zinc</keyword>
<sequence>MFRMIRQSRPSRPQASLGIASFKTFAVSSFSLRFRSASHTVRRTSHYEILTGTPLVKFDCTICNKHYASASGLRRHNLKNHNETGVDLSVLCDICGKRLSSREKLKFHHRTHTGYKPYGCQICPKSFSKKEQLIEHVRVHTGEKPYICKYCGRGFTQRTPLRIHERTHTGERPNICPICGKGFISKTALESHIRSCYNTPQPLIQGPLQYPYYPYNASTPMAPMTPSSVHSEAEAKYSLTESEAKYAALMEAEAKLSLPLQDPEAKYSLTEAFMAPQRSTNVEQPT</sequence>
<protein>
    <recommendedName>
        <fullName evidence="8">C2H2-type domain-containing protein</fullName>
    </recommendedName>
</protein>
<keyword evidence="2" id="KW-0479">Metal-binding</keyword>
<dbReference type="Gene3D" id="3.30.160.60">
    <property type="entry name" value="Classic Zinc Finger"/>
    <property type="match status" value="4"/>
</dbReference>
<dbReference type="PROSITE" id="PS00028">
    <property type="entry name" value="ZINC_FINGER_C2H2_1"/>
    <property type="match status" value="4"/>
</dbReference>
<accession>A0A653DJY2</accession>
<dbReference type="PANTHER" id="PTHR24394:SF29">
    <property type="entry name" value="MYONEURIN"/>
    <property type="match status" value="1"/>
</dbReference>
<feature type="domain" description="C2H2-type" evidence="8">
    <location>
        <begin position="118"/>
        <end position="145"/>
    </location>
</feature>
<dbReference type="GO" id="GO:0008270">
    <property type="term" value="F:zinc ion binding"/>
    <property type="evidence" value="ECO:0007669"/>
    <property type="project" value="UniProtKB-KW"/>
</dbReference>
<keyword evidence="3" id="KW-0677">Repeat</keyword>
<dbReference type="InterPro" id="IPR036236">
    <property type="entry name" value="Znf_C2H2_sf"/>
</dbReference>
<dbReference type="SMART" id="SM00355">
    <property type="entry name" value="ZnF_C2H2"/>
    <property type="match status" value="5"/>
</dbReference>
<evidence type="ECO:0000259" key="8">
    <source>
        <dbReference type="PROSITE" id="PS50157"/>
    </source>
</evidence>
<dbReference type="AlphaFoldDB" id="A0A653DJY2"/>
<feature type="domain" description="C2H2-type" evidence="8">
    <location>
        <begin position="90"/>
        <end position="117"/>
    </location>
</feature>
<dbReference type="SUPFAM" id="SSF57667">
    <property type="entry name" value="beta-beta-alpha zinc fingers"/>
    <property type="match status" value="2"/>
</dbReference>
<evidence type="ECO:0000313" key="9">
    <source>
        <dbReference type="EMBL" id="VEN59822.1"/>
    </source>
</evidence>
<dbReference type="PANTHER" id="PTHR24394">
    <property type="entry name" value="ZINC FINGER PROTEIN"/>
    <property type="match status" value="1"/>
</dbReference>
<dbReference type="FunFam" id="3.30.160.60:FF:000184">
    <property type="entry name" value="Zinc finger protein 333"/>
    <property type="match status" value="1"/>
</dbReference>
<dbReference type="Pfam" id="PF00096">
    <property type="entry name" value="zf-C2H2"/>
    <property type="match status" value="4"/>
</dbReference>
<evidence type="ECO:0000256" key="5">
    <source>
        <dbReference type="ARBA" id="ARBA00022833"/>
    </source>
</evidence>
<keyword evidence="10" id="KW-1185">Reference proteome</keyword>
<dbReference type="Proteomes" id="UP000410492">
    <property type="component" value="Unassembled WGS sequence"/>
</dbReference>
<feature type="domain" description="C2H2-type" evidence="8">
    <location>
        <begin position="146"/>
        <end position="173"/>
    </location>
</feature>
<gene>
    <name evidence="9" type="ORF">CALMAC_LOCUS17699</name>
</gene>
<evidence type="ECO:0000313" key="10">
    <source>
        <dbReference type="Proteomes" id="UP000410492"/>
    </source>
</evidence>
<dbReference type="PROSITE" id="PS50157">
    <property type="entry name" value="ZINC_FINGER_C2H2_2"/>
    <property type="match status" value="5"/>
</dbReference>
<evidence type="ECO:0000256" key="3">
    <source>
        <dbReference type="ARBA" id="ARBA00022737"/>
    </source>
</evidence>
<evidence type="ECO:0000256" key="7">
    <source>
        <dbReference type="PROSITE-ProRule" id="PRU00042"/>
    </source>
</evidence>
<feature type="domain" description="C2H2-type" evidence="8">
    <location>
        <begin position="58"/>
        <end position="81"/>
    </location>
</feature>
<dbReference type="GO" id="GO:0000981">
    <property type="term" value="F:DNA-binding transcription factor activity, RNA polymerase II-specific"/>
    <property type="evidence" value="ECO:0007669"/>
    <property type="project" value="TreeGrafter"/>
</dbReference>
<keyword evidence="6" id="KW-0539">Nucleus</keyword>
<dbReference type="EMBL" id="CAACVG010012164">
    <property type="protein sequence ID" value="VEN59822.1"/>
    <property type="molecule type" value="Genomic_DNA"/>
</dbReference>